<evidence type="ECO:0000313" key="1">
    <source>
        <dbReference type="EMBL" id="KAK1419952.1"/>
    </source>
</evidence>
<keyword evidence="2" id="KW-1185">Reference proteome</keyword>
<accession>A0AAD8KGF4</accession>
<name>A0AAD8KGF4_TARER</name>
<dbReference type="AlphaFoldDB" id="A0AAD8KGF4"/>
<reference evidence="1" key="1">
    <citation type="journal article" date="2023" name="bioRxiv">
        <title>Improved chromosome-level genome assembly for marigold (Tagetes erecta).</title>
        <authorList>
            <person name="Jiang F."/>
            <person name="Yuan L."/>
            <person name="Wang S."/>
            <person name="Wang H."/>
            <person name="Xu D."/>
            <person name="Wang A."/>
            <person name="Fan W."/>
        </authorList>
    </citation>
    <scope>NUCLEOTIDE SEQUENCE</scope>
    <source>
        <strain evidence="1">WSJ</strain>
        <tissue evidence="1">Leaf</tissue>
    </source>
</reference>
<evidence type="ECO:0000313" key="2">
    <source>
        <dbReference type="Proteomes" id="UP001229421"/>
    </source>
</evidence>
<comment type="caution">
    <text evidence="1">The sequence shown here is derived from an EMBL/GenBank/DDBJ whole genome shotgun (WGS) entry which is preliminary data.</text>
</comment>
<sequence>MEFCFYWETCYFWEVISRGVHPYETYLVGRCTQVARHAGSRSFVRGSVRYLHHSLSIIIRKSIYFDNQTYTFVSVTLLLGILTLKCSEETCKSVLSNLEDDGNFYPMLAEHFAQGSYTQRLITLPGP</sequence>
<organism evidence="1 2">
    <name type="scientific">Tagetes erecta</name>
    <name type="common">African marigold</name>
    <dbReference type="NCBI Taxonomy" id="13708"/>
    <lineage>
        <taxon>Eukaryota</taxon>
        <taxon>Viridiplantae</taxon>
        <taxon>Streptophyta</taxon>
        <taxon>Embryophyta</taxon>
        <taxon>Tracheophyta</taxon>
        <taxon>Spermatophyta</taxon>
        <taxon>Magnoliopsida</taxon>
        <taxon>eudicotyledons</taxon>
        <taxon>Gunneridae</taxon>
        <taxon>Pentapetalae</taxon>
        <taxon>asterids</taxon>
        <taxon>campanulids</taxon>
        <taxon>Asterales</taxon>
        <taxon>Asteraceae</taxon>
        <taxon>Asteroideae</taxon>
        <taxon>Heliantheae alliance</taxon>
        <taxon>Tageteae</taxon>
        <taxon>Tagetes</taxon>
    </lineage>
</organism>
<proteinExistence type="predicted"/>
<gene>
    <name evidence="1" type="ORF">QVD17_29407</name>
</gene>
<dbReference type="Proteomes" id="UP001229421">
    <property type="component" value="Unassembled WGS sequence"/>
</dbReference>
<protein>
    <submittedName>
        <fullName evidence="1">Uncharacterized protein</fullName>
    </submittedName>
</protein>
<dbReference type="EMBL" id="JAUHHV010000007">
    <property type="protein sequence ID" value="KAK1419952.1"/>
    <property type="molecule type" value="Genomic_DNA"/>
</dbReference>